<organism evidence="5 6">
    <name type="scientific">Weissella soli</name>
    <dbReference type="NCBI Taxonomy" id="155866"/>
    <lineage>
        <taxon>Bacteria</taxon>
        <taxon>Bacillati</taxon>
        <taxon>Bacillota</taxon>
        <taxon>Bacilli</taxon>
        <taxon>Lactobacillales</taxon>
        <taxon>Lactobacillaceae</taxon>
        <taxon>Weissella</taxon>
    </lineage>
</organism>
<dbReference type="AlphaFoldDB" id="A0A288QCR6"/>
<reference evidence="5 6" key="1">
    <citation type="submission" date="2018-07" db="EMBL/GenBank/DDBJ databases">
        <title>Genomic Encyclopedia of Type Strains, Phase III (KMG-III): the genomes of soil and plant-associated and newly described type strains.</title>
        <authorList>
            <person name="Whitman W."/>
        </authorList>
    </citation>
    <scope>NUCLEOTIDE SEQUENCE [LARGE SCALE GENOMIC DNA]</scope>
    <source>
        <strain evidence="5 6">CECT 7031</strain>
    </source>
</reference>
<sequence>MLQLTHIDKRYAEHHALIDINLTFNEHETTVIVGPSGSGKSTLLRSLNLLEMPDSGQYTIDDQVIDFSRPVSTDVLLKVRRLTGMVFQTPRMFDHLTVLGNLIEAPVHVAKVSKPVATKEAQALLTAVGLDNTADRYPYQLSGGQTQRIAIARALAMHPKYLLLDEPTSALDPEMEMKVLRILNGLSQERQSMIIVTHNMEFARAAADRILFIEDGAVQFDGKPATFFASPTERIQNFLHAFTL</sequence>
<evidence type="ECO:0000256" key="3">
    <source>
        <dbReference type="ARBA" id="ARBA00022741"/>
    </source>
</evidence>
<dbReference type="PANTHER" id="PTHR43166">
    <property type="entry name" value="AMINO ACID IMPORT ATP-BINDING PROTEIN"/>
    <property type="match status" value="1"/>
</dbReference>
<evidence type="ECO:0000313" key="5">
    <source>
        <dbReference type="EMBL" id="RDL06727.1"/>
    </source>
</evidence>
<dbReference type="GeneID" id="94546754"/>
<dbReference type="PROSITE" id="PS50893">
    <property type="entry name" value="ABC_TRANSPORTER_2"/>
    <property type="match status" value="1"/>
</dbReference>
<evidence type="ECO:0000256" key="2">
    <source>
        <dbReference type="ARBA" id="ARBA00022448"/>
    </source>
</evidence>
<keyword evidence="4 5" id="KW-0067">ATP-binding</keyword>
<dbReference type="InterPro" id="IPR027417">
    <property type="entry name" value="P-loop_NTPase"/>
</dbReference>
<dbReference type="InterPro" id="IPR030679">
    <property type="entry name" value="ABC_ATPase_HisP-typ"/>
</dbReference>
<keyword evidence="6" id="KW-1185">Reference proteome</keyword>
<dbReference type="Proteomes" id="UP000254912">
    <property type="component" value="Unassembled WGS sequence"/>
</dbReference>
<dbReference type="Pfam" id="PF00005">
    <property type="entry name" value="ABC_tran"/>
    <property type="match status" value="1"/>
</dbReference>
<accession>A0A288QCR6</accession>
<keyword evidence="3" id="KW-0547">Nucleotide-binding</keyword>
<dbReference type="InterPro" id="IPR003439">
    <property type="entry name" value="ABC_transporter-like_ATP-bd"/>
</dbReference>
<name>A0A288QCR6_9LACO</name>
<dbReference type="RefSeq" id="WP_070230725.1">
    <property type="nucleotide sequence ID" value="NZ_BJYO01000003.1"/>
</dbReference>
<gene>
    <name evidence="5" type="ORF">DFP99_1116</name>
</gene>
<dbReference type="EMBL" id="QRAS01000002">
    <property type="protein sequence ID" value="RDL06727.1"/>
    <property type="molecule type" value="Genomic_DNA"/>
</dbReference>
<evidence type="ECO:0000256" key="1">
    <source>
        <dbReference type="ARBA" id="ARBA00005417"/>
    </source>
</evidence>
<dbReference type="Gene3D" id="3.40.50.300">
    <property type="entry name" value="P-loop containing nucleotide triphosphate hydrolases"/>
    <property type="match status" value="1"/>
</dbReference>
<dbReference type="PANTHER" id="PTHR43166:SF4">
    <property type="entry name" value="PHOSPHONATES IMPORT ATP-BINDING PROTEIN PHNC"/>
    <property type="match status" value="1"/>
</dbReference>
<evidence type="ECO:0000256" key="4">
    <source>
        <dbReference type="ARBA" id="ARBA00022840"/>
    </source>
</evidence>
<dbReference type="SMART" id="SM00382">
    <property type="entry name" value="AAA"/>
    <property type="match status" value="1"/>
</dbReference>
<dbReference type="InterPro" id="IPR003593">
    <property type="entry name" value="AAA+_ATPase"/>
</dbReference>
<dbReference type="PIRSF" id="PIRSF039085">
    <property type="entry name" value="ABC_ATPase_HisP"/>
    <property type="match status" value="1"/>
</dbReference>
<dbReference type="SUPFAM" id="SSF52540">
    <property type="entry name" value="P-loop containing nucleoside triphosphate hydrolases"/>
    <property type="match status" value="1"/>
</dbReference>
<dbReference type="OrthoDB" id="9804199at2"/>
<proteinExistence type="inferred from homology"/>
<protein>
    <submittedName>
        <fullName evidence="5">Amino acid ABC transporter ATP-binding protein (PAAT family)</fullName>
    </submittedName>
</protein>
<dbReference type="InterPro" id="IPR050086">
    <property type="entry name" value="MetN_ABC_transporter-like"/>
</dbReference>
<dbReference type="GO" id="GO:0015424">
    <property type="term" value="F:ABC-type amino acid transporter activity"/>
    <property type="evidence" value="ECO:0007669"/>
    <property type="project" value="InterPro"/>
</dbReference>
<keyword evidence="2" id="KW-0813">Transport</keyword>
<dbReference type="KEGG" id="wso:WSWS_01573"/>
<comment type="caution">
    <text evidence="5">The sequence shown here is derived from an EMBL/GenBank/DDBJ whole genome shotgun (WGS) entry which is preliminary data.</text>
</comment>
<comment type="similarity">
    <text evidence="1">Belongs to the ABC transporter superfamily.</text>
</comment>
<dbReference type="GO" id="GO:0005524">
    <property type="term" value="F:ATP binding"/>
    <property type="evidence" value="ECO:0007669"/>
    <property type="project" value="UniProtKB-KW"/>
</dbReference>
<dbReference type="GO" id="GO:0016887">
    <property type="term" value="F:ATP hydrolysis activity"/>
    <property type="evidence" value="ECO:0007669"/>
    <property type="project" value="InterPro"/>
</dbReference>
<evidence type="ECO:0000313" key="6">
    <source>
        <dbReference type="Proteomes" id="UP000254912"/>
    </source>
</evidence>